<dbReference type="EMBL" id="JANPWB010000010">
    <property type="protein sequence ID" value="KAJ1138876.1"/>
    <property type="molecule type" value="Genomic_DNA"/>
</dbReference>
<organism evidence="2 4">
    <name type="scientific">Pleurodeles waltl</name>
    <name type="common">Iberian ribbed newt</name>
    <dbReference type="NCBI Taxonomy" id="8319"/>
    <lineage>
        <taxon>Eukaryota</taxon>
        <taxon>Metazoa</taxon>
        <taxon>Chordata</taxon>
        <taxon>Craniata</taxon>
        <taxon>Vertebrata</taxon>
        <taxon>Euteleostomi</taxon>
        <taxon>Amphibia</taxon>
        <taxon>Batrachia</taxon>
        <taxon>Caudata</taxon>
        <taxon>Salamandroidea</taxon>
        <taxon>Salamandridae</taxon>
        <taxon>Pleurodelinae</taxon>
        <taxon>Pleurodeles</taxon>
    </lineage>
</organism>
<evidence type="ECO:0000313" key="4">
    <source>
        <dbReference type="Proteomes" id="UP001066276"/>
    </source>
</evidence>
<comment type="caution">
    <text evidence="2">The sequence shown here is derived from an EMBL/GenBank/DDBJ whole genome shotgun (WGS) entry which is preliminary data.</text>
</comment>
<name>A0AAV7QE78_PLEWA</name>
<evidence type="ECO:0000313" key="2">
    <source>
        <dbReference type="EMBL" id="KAJ1138876.1"/>
    </source>
</evidence>
<evidence type="ECO:0000256" key="1">
    <source>
        <dbReference type="SAM" id="MobiDB-lite"/>
    </source>
</evidence>
<protein>
    <submittedName>
        <fullName evidence="2">Uncharacterized protein</fullName>
    </submittedName>
</protein>
<sequence>MPWAAPRWRQREEEVCGAPGLGPVRHAPGLVRAGGAEVETVPPGVTTADGGLSLRECFPPTRRVGAGAPVPPKVRSESGGDAAGATTRGPCCGLGWKERSERLWRPGFCPYTGGCESDGRQRELRKWGWPGGGPNVMESAG</sequence>
<dbReference type="EMBL" id="JANPWB010000010">
    <property type="protein sequence ID" value="KAJ1138902.1"/>
    <property type="molecule type" value="Genomic_DNA"/>
</dbReference>
<keyword evidence="4" id="KW-1185">Reference proteome</keyword>
<dbReference type="AlphaFoldDB" id="A0AAV7QE78"/>
<dbReference type="Proteomes" id="UP001066276">
    <property type="component" value="Chromosome 6"/>
</dbReference>
<evidence type="ECO:0000313" key="3">
    <source>
        <dbReference type="EMBL" id="KAJ1138902.1"/>
    </source>
</evidence>
<proteinExistence type="predicted"/>
<accession>A0AAV7QE78</accession>
<reference evidence="2" key="1">
    <citation type="journal article" date="2022" name="bioRxiv">
        <title>Sequencing and chromosome-scale assembly of the giantPleurodeles waltlgenome.</title>
        <authorList>
            <person name="Brown T."/>
            <person name="Elewa A."/>
            <person name="Iarovenko S."/>
            <person name="Subramanian E."/>
            <person name="Araus A.J."/>
            <person name="Petzold A."/>
            <person name="Susuki M."/>
            <person name="Suzuki K.-i.T."/>
            <person name="Hayashi T."/>
            <person name="Toyoda A."/>
            <person name="Oliveira C."/>
            <person name="Osipova E."/>
            <person name="Leigh N.D."/>
            <person name="Simon A."/>
            <person name="Yun M.H."/>
        </authorList>
    </citation>
    <scope>NUCLEOTIDE SEQUENCE</scope>
    <source>
        <strain evidence="2">20211129_DDA</strain>
        <tissue evidence="2">Liver</tissue>
    </source>
</reference>
<gene>
    <name evidence="2" type="ORF">NDU88_005256</name>
    <name evidence="3" type="ORF">NDU88_005282</name>
</gene>
<feature type="region of interest" description="Disordered" evidence="1">
    <location>
        <begin position="62"/>
        <end position="91"/>
    </location>
</feature>